<dbReference type="OrthoDB" id="7348949at2"/>
<keyword evidence="11" id="KW-1185">Reference proteome</keyword>
<proteinExistence type="predicted"/>
<evidence type="ECO:0000256" key="2">
    <source>
        <dbReference type="ARBA" id="ARBA00022475"/>
    </source>
</evidence>
<dbReference type="Pfam" id="PF18967">
    <property type="entry name" value="PycTM"/>
    <property type="match status" value="1"/>
</dbReference>
<keyword evidence="6" id="KW-0051">Antiviral defense</keyword>
<organism evidence="10 11">
    <name type="scientific">Jiella endophytica</name>
    <dbReference type="NCBI Taxonomy" id="2558362"/>
    <lineage>
        <taxon>Bacteria</taxon>
        <taxon>Pseudomonadati</taxon>
        <taxon>Pseudomonadota</taxon>
        <taxon>Alphaproteobacteria</taxon>
        <taxon>Hyphomicrobiales</taxon>
        <taxon>Aurantimonadaceae</taxon>
        <taxon>Jiella</taxon>
    </lineage>
</organism>
<comment type="caution">
    <text evidence="10">The sequence shown here is derived from an EMBL/GenBank/DDBJ whole genome shotgun (WGS) entry which is preliminary data.</text>
</comment>
<feature type="domain" description="Pycsar effector protein" evidence="9">
    <location>
        <begin position="9"/>
        <end position="158"/>
    </location>
</feature>
<dbReference type="GO" id="GO:0005886">
    <property type="term" value="C:plasma membrane"/>
    <property type="evidence" value="ECO:0007669"/>
    <property type="project" value="UniProtKB-SubCell"/>
</dbReference>
<feature type="transmembrane region" description="Helical" evidence="8">
    <location>
        <begin position="62"/>
        <end position="83"/>
    </location>
</feature>
<dbReference type="Proteomes" id="UP000298179">
    <property type="component" value="Unassembled WGS sequence"/>
</dbReference>
<feature type="transmembrane region" description="Helical" evidence="8">
    <location>
        <begin position="138"/>
        <end position="158"/>
    </location>
</feature>
<dbReference type="InterPro" id="IPR043760">
    <property type="entry name" value="PycTM_dom"/>
</dbReference>
<evidence type="ECO:0000259" key="9">
    <source>
        <dbReference type="Pfam" id="PF18967"/>
    </source>
</evidence>
<feature type="transmembrane region" description="Helical" evidence="8">
    <location>
        <begin position="27"/>
        <end position="42"/>
    </location>
</feature>
<keyword evidence="7 8" id="KW-0472">Membrane</keyword>
<protein>
    <recommendedName>
        <fullName evidence="9">Pycsar effector protein domain-containing protein</fullName>
    </recommendedName>
</protein>
<dbReference type="AlphaFoldDB" id="A0A4Y8RVG8"/>
<keyword evidence="5 8" id="KW-1133">Transmembrane helix</keyword>
<reference evidence="10 11" key="1">
    <citation type="submission" date="2019-03" db="EMBL/GenBank/DDBJ databases">
        <title>Jiella endophytica sp. nov., a novel endophytic bacterium isolated from root of Ficus microcarpa Linn. f.</title>
        <authorList>
            <person name="Tuo L."/>
        </authorList>
    </citation>
    <scope>NUCLEOTIDE SEQUENCE [LARGE SCALE GENOMIC DNA]</scope>
    <source>
        <strain evidence="10 11">CBS5Q-3</strain>
    </source>
</reference>
<evidence type="ECO:0000256" key="7">
    <source>
        <dbReference type="ARBA" id="ARBA00023136"/>
    </source>
</evidence>
<keyword evidence="3 8" id="KW-0812">Transmembrane</keyword>
<keyword evidence="2" id="KW-1003">Cell membrane</keyword>
<evidence type="ECO:0000313" key="11">
    <source>
        <dbReference type="Proteomes" id="UP000298179"/>
    </source>
</evidence>
<evidence type="ECO:0000256" key="8">
    <source>
        <dbReference type="SAM" id="Phobius"/>
    </source>
</evidence>
<keyword evidence="4" id="KW-0547">Nucleotide-binding</keyword>
<dbReference type="GO" id="GO:0000166">
    <property type="term" value="F:nucleotide binding"/>
    <property type="evidence" value="ECO:0007669"/>
    <property type="project" value="UniProtKB-KW"/>
</dbReference>
<gene>
    <name evidence="10" type="ORF">E3C22_05085</name>
</gene>
<dbReference type="GO" id="GO:0051607">
    <property type="term" value="P:defense response to virus"/>
    <property type="evidence" value="ECO:0007669"/>
    <property type="project" value="UniProtKB-KW"/>
</dbReference>
<dbReference type="RefSeq" id="WP_134760809.1">
    <property type="nucleotide sequence ID" value="NZ_SOZD01000001.1"/>
</dbReference>
<evidence type="ECO:0000256" key="5">
    <source>
        <dbReference type="ARBA" id="ARBA00022989"/>
    </source>
</evidence>
<evidence type="ECO:0000256" key="6">
    <source>
        <dbReference type="ARBA" id="ARBA00023118"/>
    </source>
</evidence>
<dbReference type="EMBL" id="SOZD01000001">
    <property type="protein sequence ID" value="TFF27827.1"/>
    <property type="molecule type" value="Genomic_DNA"/>
</dbReference>
<evidence type="ECO:0000256" key="1">
    <source>
        <dbReference type="ARBA" id="ARBA00004236"/>
    </source>
</evidence>
<evidence type="ECO:0000256" key="3">
    <source>
        <dbReference type="ARBA" id="ARBA00022692"/>
    </source>
</evidence>
<comment type="subcellular location">
    <subcellularLocation>
        <location evidence="1">Cell membrane</location>
    </subcellularLocation>
</comment>
<accession>A0A4Y8RVG8</accession>
<evidence type="ECO:0000313" key="10">
    <source>
        <dbReference type="EMBL" id="TFF27827.1"/>
    </source>
</evidence>
<sequence length="160" mass="17642">MSPRHLSHLVEANRNFAEQIRSADQKAAYIFTFILALVVWSAETRRSFSFDHLGTTGFFNLLASLVLMGAVGTALVAAVCVVLPRSRPGTSVFFWGAWPEAGKALADARKRGDLEFIYQDYLHDTENLAAICKSKYRCVAIAFRAMSVVFAAYIAVLMTG</sequence>
<evidence type="ECO:0000256" key="4">
    <source>
        <dbReference type="ARBA" id="ARBA00022741"/>
    </source>
</evidence>
<name>A0A4Y8RVG8_9HYPH</name>